<feature type="region of interest" description="Disordered" evidence="1">
    <location>
        <begin position="77"/>
        <end position="96"/>
    </location>
</feature>
<dbReference type="KEGG" id="ovi:T265_10357"/>
<dbReference type="EMBL" id="KL596978">
    <property type="protein sequence ID" value="KER21297.1"/>
    <property type="molecule type" value="Genomic_DNA"/>
</dbReference>
<evidence type="ECO:0000313" key="3">
    <source>
        <dbReference type="Proteomes" id="UP000054324"/>
    </source>
</evidence>
<protein>
    <submittedName>
        <fullName evidence="2">Uncharacterized protein</fullName>
    </submittedName>
</protein>
<gene>
    <name evidence="2" type="ORF">T265_10357</name>
</gene>
<name>A0A074Z6V5_OPIVI</name>
<proteinExistence type="predicted"/>
<evidence type="ECO:0000256" key="1">
    <source>
        <dbReference type="SAM" id="MobiDB-lite"/>
    </source>
</evidence>
<feature type="compositionally biased region" description="Polar residues" evidence="1">
    <location>
        <begin position="84"/>
        <end position="96"/>
    </location>
</feature>
<dbReference type="RefSeq" id="XP_009174967.1">
    <property type="nucleotide sequence ID" value="XM_009176703.1"/>
</dbReference>
<dbReference type="GeneID" id="20324525"/>
<organism evidence="2 3">
    <name type="scientific">Opisthorchis viverrini</name>
    <name type="common">Southeast Asian liver fluke</name>
    <dbReference type="NCBI Taxonomy" id="6198"/>
    <lineage>
        <taxon>Eukaryota</taxon>
        <taxon>Metazoa</taxon>
        <taxon>Spiralia</taxon>
        <taxon>Lophotrochozoa</taxon>
        <taxon>Platyhelminthes</taxon>
        <taxon>Trematoda</taxon>
        <taxon>Digenea</taxon>
        <taxon>Opisthorchiida</taxon>
        <taxon>Opisthorchiata</taxon>
        <taxon>Opisthorchiidae</taxon>
        <taxon>Opisthorchis</taxon>
    </lineage>
</organism>
<dbReference type="AlphaFoldDB" id="A0A074Z6V5"/>
<dbReference type="Proteomes" id="UP000054324">
    <property type="component" value="Unassembled WGS sequence"/>
</dbReference>
<sequence length="198" mass="22194">MSSSEIGEIPIRQVGSNAKQDTRICWTKLVHEQNIHLEEREKKRLHNLEIGVRRRLISETVVFGSSWYRMRGAFAGSPARSRRTGSNDINTSSAANSTWPQNVIDQEIGSKYLRKNRRLSATGSCCSVIGGDPIRPKFGEFGRCASSVKVALAEQLQVCESLSALHWMKNPRELVSGGWKIISIFQGRQRIIVPPPHI</sequence>
<evidence type="ECO:0000313" key="2">
    <source>
        <dbReference type="EMBL" id="KER21297.1"/>
    </source>
</evidence>
<keyword evidence="3" id="KW-1185">Reference proteome</keyword>
<dbReference type="CTD" id="20324525"/>
<accession>A0A074Z6V5</accession>
<reference evidence="2 3" key="1">
    <citation type="submission" date="2013-11" db="EMBL/GenBank/DDBJ databases">
        <title>Opisthorchis viverrini - life in the bile duct.</title>
        <authorList>
            <person name="Young N.D."/>
            <person name="Nagarajan N."/>
            <person name="Lin S.J."/>
            <person name="Korhonen P.K."/>
            <person name="Jex A.R."/>
            <person name="Hall R.S."/>
            <person name="Safavi-Hemami H."/>
            <person name="Kaewkong W."/>
            <person name="Bertrand D."/>
            <person name="Gao S."/>
            <person name="Seet Q."/>
            <person name="Wongkham S."/>
            <person name="Teh B.T."/>
            <person name="Wongkham C."/>
            <person name="Intapan P.M."/>
            <person name="Maleewong W."/>
            <person name="Yang X."/>
            <person name="Hu M."/>
            <person name="Wang Z."/>
            <person name="Hofmann A."/>
            <person name="Sternberg P.W."/>
            <person name="Tan P."/>
            <person name="Wang J."/>
            <person name="Gasser R.B."/>
        </authorList>
    </citation>
    <scope>NUCLEOTIDE SEQUENCE [LARGE SCALE GENOMIC DNA]</scope>
</reference>